<reference evidence="7 8" key="1">
    <citation type="journal article" date="2021" name="Sci. Rep.">
        <title>The genome of the diatom Chaetoceros tenuissimus carries an ancient integrated fragment of an extant virus.</title>
        <authorList>
            <person name="Hongo Y."/>
            <person name="Kimura K."/>
            <person name="Takaki Y."/>
            <person name="Yoshida Y."/>
            <person name="Baba S."/>
            <person name="Kobayashi G."/>
            <person name="Nagasaki K."/>
            <person name="Hano T."/>
            <person name="Tomaru Y."/>
        </authorList>
    </citation>
    <scope>NUCLEOTIDE SEQUENCE [LARGE SCALE GENOMIC DNA]</scope>
    <source>
        <strain evidence="7 8">NIES-3715</strain>
    </source>
</reference>
<dbReference type="Gene3D" id="1.10.10.10">
    <property type="entry name" value="Winged helix-like DNA-binding domain superfamily/Winged helix DNA-binding domain"/>
    <property type="match status" value="1"/>
</dbReference>
<proteinExistence type="inferred from homology"/>
<dbReference type="SMART" id="SM00415">
    <property type="entry name" value="HSF"/>
    <property type="match status" value="1"/>
</dbReference>
<keyword evidence="3" id="KW-0539">Nucleus</keyword>
<sequence length="434" mass="47928">MNSNNAFAMNNTNAMPSLAAAPQPAVNHPVQTSKDPYQRMMDFFSASFSNMEKGRKKARSKTIKFPMKLMYVLECGEYDEVLRWSKNGKSFVVVDSKHFERNVLPALFKTSKFDSFVRKLSRWGFAKRSGTGSRNGSTPTPIWFCHPSFQKGKFSLCSTAVLCNSKVDVEASLALLNKADCEDDDKFNDKTAMQFLAANSGRSMNAMNGMPSLSGAQGASGVVPSSSSGLMSAGGFALPQMLGNSGMRIMQQQFQGLPIMQNNGMLMTQLSGQNNMSNMGYDNNNMNSMASLNNNVAYLLMQQNPQNQQGLLSGGFQNNHNQMNNFNDHQYGNRNQSQSTQEMSQRQGMQQPSNGSVGNGNNMNNMNFSSVSSNQGPIQQDNRMQAPSSGNLNTSASLDVMENVQQQLLELERQRQELMSKAGMTNTRRFTNEE</sequence>
<dbReference type="AlphaFoldDB" id="A0AAD3D3K4"/>
<dbReference type="PANTHER" id="PTHR10015">
    <property type="entry name" value="HEAT SHOCK TRANSCRIPTION FACTOR"/>
    <property type="match status" value="1"/>
</dbReference>
<evidence type="ECO:0000256" key="1">
    <source>
        <dbReference type="ARBA" id="ARBA00004123"/>
    </source>
</evidence>
<keyword evidence="8" id="KW-1185">Reference proteome</keyword>
<dbReference type="InterPro" id="IPR000232">
    <property type="entry name" value="HSF_DNA-bd"/>
</dbReference>
<evidence type="ECO:0000313" key="8">
    <source>
        <dbReference type="Proteomes" id="UP001054902"/>
    </source>
</evidence>
<dbReference type="Pfam" id="PF00447">
    <property type="entry name" value="HSF_DNA-bind"/>
    <property type="match status" value="1"/>
</dbReference>
<dbReference type="Proteomes" id="UP001054902">
    <property type="component" value="Unassembled WGS sequence"/>
</dbReference>
<evidence type="ECO:0000256" key="3">
    <source>
        <dbReference type="ARBA" id="ARBA00023242"/>
    </source>
</evidence>
<protein>
    <recommendedName>
        <fullName evidence="6">HSF-type DNA-binding domain-containing protein</fullName>
    </recommendedName>
</protein>
<comment type="similarity">
    <text evidence="4">Belongs to the HSF family.</text>
</comment>
<dbReference type="InterPro" id="IPR036390">
    <property type="entry name" value="WH_DNA-bd_sf"/>
</dbReference>
<comment type="caution">
    <text evidence="7">The sequence shown here is derived from an EMBL/GenBank/DDBJ whole genome shotgun (WGS) entry which is preliminary data.</text>
</comment>
<keyword evidence="2" id="KW-0238">DNA-binding</keyword>
<evidence type="ECO:0000256" key="4">
    <source>
        <dbReference type="RuleBase" id="RU004020"/>
    </source>
</evidence>
<evidence type="ECO:0000256" key="2">
    <source>
        <dbReference type="ARBA" id="ARBA00023125"/>
    </source>
</evidence>
<dbReference type="SUPFAM" id="SSF46785">
    <property type="entry name" value="Winged helix' DNA-binding domain"/>
    <property type="match status" value="1"/>
</dbReference>
<evidence type="ECO:0000259" key="6">
    <source>
        <dbReference type="SMART" id="SM00415"/>
    </source>
</evidence>
<name>A0AAD3D3K4_9STRA</name>
<gene>
    <name evidence="7" type="ORF">CTEN210_12376</name>
</gene>
<accession>A0AAD3D3K4</accession>
<dbReference type="GO" id="GO:0003700">
    <property type="term" value="F:DNA-binding transcription factor activity"/>
    <property type="evidence" value="ECO:0007669"/>
    <property type="project" value="InterPro"/>
</dbReference>
<dbReference type="InterPro" id="IPR036388">
    <property type="entry name" value="WH-like_DNA-bd_sf"/>
</dbReference>
<dbReference type="PRINTS" id="PR00056">
    <property type="entry name" value="HSFDOMAIN"/>
</dbReference>
<evidence type="ECO:0000313" key="7">
    <source>
        <dbReference type="EMBL" id="GFH55900.1"/>
    </source>
</evidence>
<feature type="compositionally biased region" description="Low complexity" evidence="5">
    <location>
        <begin position="316"/>
        <end position="330"/>
    </location>
</feature>
<organism evidence="7 8">
    <name type="scientific">Chaetoceros tenuissimus</name>
    <dbReference type="NCBI Taxonomy" id="426638"/>
    <lineage>
        <taxon>Eukaryota</taxon>
        <taxon>Sar</taxon>
        <taxon>Stramenopiles</taxon>
        <taxon>Ochrophyta</taxon>
        <taxon>Bacillariophyta</taxon>
        <taxon>Coscinodiscophyceae</taxon>
        <taxon>Chaetocerotophycidae</taxon>
        <taxon>Chaetocerotales</taxon>
        <taxon>Chaetocerotaceae</taxon>
        <taxon>Chaetoceros</taxon>
    </lineage>
</organism>
<feature type="region of interest" description="Disordered" evidence="5">
    <location>
        <begin position="309"/>
        <end position="394"/>
    </location>
</feature>
<dbReference type="GO" id="GO:0043565">
    <property type="term" value="F:sequence-specific DNA binding"/>
    <property type="evidence" value="ECO:0007669"/>
    <property type="project" value="InterPro"/>
</dbReference>
<dbReference type="PANTHER" id="PTHR10015:SF206">
    <property type="entry name" value="HSF-TYPE DNA-BINDING DOMAIN-CONTAINING PROTEIN"/>
    <property type="match status" value="1"/>
</dbReference>
<feature type="compositionally biased region" description="Polar residues" evidence="5">
    <location>
        <begin position="332"/>
        <end position="352"/>
    </location>
</feature>
<feature type="domain" description="HSF-type DNA-binding" evidence="6">
    <location>
        <begin position="61"/>
        <end position="163"/>
    </location>
</feature>
<feature type="compositionally biased region" description="Low complexity" evidence="5">
    <location>
        <begin position="353"/>
        <end position="374"/>
    </location>
</feature>
<dbReference type="GO" id="GO:0005634">
    <property type="term" value="C:nucleus"/>
    <property type="evidence" value="ECO:0007669"/>
    <property type="project" value="UniProtKB-SubCell"/>
</dbReference>
<feature type="compositionally biased region" description="Polar residues" evidence="5">
    <location>
        <begin position="375"/>
        <end position="394"/>
    </location>
</feature>
<evidence type="ECO:0000256" key="5">
    <source>
        <dbReference type="SAM" id="MobiDB-lite"/>
    </source>
</evidence>
<dbReference type="EMBL" id="BLLK01000051">
    <property type="protein sequence ID" value="GFH55900.1"/>
    <property type="molecule type" value="Genomic_DNA"/>
</dbReference>
<comment type="subcellular location">
    <subcellularLocation>
        <location evidence="1">Nucleus</location>
    </subcellularLocation>
</comment>